<dbReference type="Pfam" id="PF00570">
    <property type="entry name" value="HRDC"/>
    <property type="match status" value="1"/>
</dbReference>
<dbReference type="Pfam" id="PF18305">
    <property type="entry name" value="DNA_pol_A_exoN"/>
    <property type="match status" value="1"/>
</dbReference>
<keyword evidence="4" id="KW-1185">Reference proteome</keyword>
<feature type="region of interest" description="Disordered" evidence="1">
    <location>
        <begin position="1"/>
        <end position="87"/>
    </location>
</feature>
<comment type="caution">
    <text evidence="3">The sequence shown here is derived from an EMBL/GenBank/DDBJ whole genome shotgun (WGS) entry which is preliminary data.</text>
</comment>
<evidence type="ECO:0000256" key="1">
    <source>
        <dbReference type="SAM" id="MobiDB-lite"/>
    </source>
</evidence>
<evidence type="ECO:0000313" key="3">
    <source>
        <dbReference type="EMBL" id="GAB77302.1"/>
    </source>
</evidence>
<dbReference type="SMART" id="SM00341">
    <property type="entry name" value="HRDC"/>
    <property type="match status" value="1"/>
</dbReference>
<dbReference type="InterPro" id="IPR041605">
    <property type="entry name" value="Exo_C"/>
</dbReference>
<feature type="domain" description="HRDC" evidence="2">
    <location>
        <begin position="303"/>
        <end position="381"/>
    </location>
</feature>
<dbReference type="CDD" id="cd06142">
    <property type="entry name" value="RNaseD_exo"/>
    <property type="match status" value="1"/>
</dbReference>
<dbReference type="SUPFAM" id="SSF53098">
    <property type="entry name" value="Ribonuclease H-like"/>
    <property type="match status" value="1"/>
</dbReference>
<dbReference type="PROSITE" id="PS50967">
    <property type="entry name" value="HRDC"/>
    <property type="match status" value="1"/>
</dbReference>
<dbReference type="InterPro" id="IPR012337">
    <property type="entry name" value="RNaseH-like_sf"/>
</dbReference>
<dbReference type="PANTHER" id="PTHR47649">
    <property type="entry name" value="RIBONUCLEASE D"/>
    <property type="match status" value="1"/>
</dbReference>
<dbReference type="GO" id="GO:0008408">
    <property type="term" value="F:3'-5' exonuclease activity"/>
    <property type="evidence" value="ECO:0007669"/>
    <property type="project" value="InterPro"/>
</dbReference>
<evidence type="ECO:0000313" key="4">
    <source>
        <dbReference type="Proteomes" id="UP000008495"/>
    </source>
</evidence>
<dbReference type="eggNOG" id="COG0349">
    <property type="taxonomic scope" value="Bacteria"/>
</dbReference>
<reference evidence="3 4" key="1">
    <citation type="submission" date="2012-08" db="EMBL/GenBank/DDBJ databases">
        <title>Whole genome shotgun sequence of Austwickia chelonae NBRC 105200.</title>
        <authorList>
            <person name="Yoshida I."/>
            <person name="Hosoyama A."/>
            <person name="Tsuchikane K."/>
            <person name="Katsumata H."/>
            <person name="Ando Y."/>
            <person name="Ohji S."/>
            <person name="Hamada M."/>
            <person name="Tamura T."/>
            <person name="Yamazoe A."/>
            <person name="Yamazaki S."/>
            <person name="Fujita N."/>
        </authorList>
    </citation>
    <scope>NUCLEOTIDE SEQUENCE [LARGE SCALE GENOMIC DNA]</scope>
    <source>
        <strain evidence="3 4">NBRC 105200</strain>
    </source>
</reference>
<dbReference type="EMBL" id="BAGZ01000005">
    <property type="protein sequence ID" value="GAB77302.1"/>
    <property type="molecule type" value="Genomic_DNA"/>
</dbReference>
<sequence length="479" mass="52369">MLLAGMSTKPEDESSGTDTTSRFTELPPEVTAGAVSSAEKQGTLRRRTRAGRAPFRDELARRREKKLQEQPPVVVTESTTPEDLGMPRLIDFPAEGIPEVVDDEQGLAEVAAALRRGAGPIAVDAERASGYRYGQRAYLVQLRREGAGSFLIDPVACPDLTPLNPTLADAEWVLHAATQDLPCLAELGLHPTRLFDTELGARLAGQPRVGLAAVLEHYLGVTLAKEHSAVDWSTRPLPEPWLRYAVLDVEVLVTLRDAVEKDLHDQGKSEWARQEFHALTSFAGPARRVDPWRRLSGLHKIRDRRTMAVARELWFARDDVARSRDISPSRVIPDAALLDIAHALPQSLSEVGAATTNRAARRHASAWLAAVAAGRDAPEDQLPPLVLPSDAPPPQRAWTDRAPDAAARLAAVRERLHAFGAEHSVPVENVLTPDTLRRVLWSPPEATEEAVGAVLADRGARPWQIEIVAPMIVESLHAH</sequence>
<dbReference type="Gene3D" id="1.10.150.80">
    <property type="entry name" value="HRDC domain"/>
    <property type="match status" value="2"/>
</dbReference>
<dbReference type="GO" id="GO:0006139">
    <property type="term" value="P:nucleobase-containing compound metabolic process"/>
    <property type="evidence" value="ECO:0007669"/>
    <property type="project" value="InterPro"/>
</dbReference>
<dbReference type="Pfam" id="PF01612">
    <property type="entry name" value="DNA_pol_A_exo1"/>
    <property type="match status" value="1"/>
</dbReference>
<organism evidence="3 4">
    <name type="scientific">Austwickia chelonae NBRC 105200</name>
    <dbReference type="NCBI Taxonomy" id="1184607"/>
    <lineage>
        <taxon>Bacteria</taxon>
        <taxon>Bacillati</taxon>
        <taxon>Actinomycetota</taxon>
        <taxon>Actinomycetes</taxon>
        <taxon>Micrococcales</taxon>
        <taxon>Dermatophilaceae</taxon>
        <taxon>Austwickia</taxon>
    </lineage>
</organism>
<dbReference type="InterPro" id="IPR044876">
    <property type="entry name" value="HRDC_dom_sf"/>
</dbReference>
<dbReference type="GO" id="GO:0003676">
    <property type="term" value="F:nucleic acid binding"/>
    <property type="evidence" value="ECO:0007669"/>
    <property type="project" value="InterPro"/>
</dbReference>
<dbReference type="STRING" id="100225.SAMN05421595_1129"/>
<dbReference type="Proteomes" id="UP000008495">
    <property type="component" value="Unassembled WGS sequence"/>
</dbReference>
<dbReference type="InterPro" id="IPR010997">
    <property type="entry name" value="HRDC-like_sf"/>
</dbReference>
<dbReference type="Gene3D" id="3.30.420.10">
    <property type="entry name" value="Ribonuclease H-like superfamily/Ribonuclease H"/>
    <property type="match status" value="1"/>
</dbReference>
<dbReference type="AlphaFoldDB" id="K6W647"/>
<proteinExistence type="predicted"/>
<dbReference type="InterPro" id="IPR002121">
    <property type="entry name" value="HRDC_dom"/>
</dbReference>
<evidence type="ECO:0000259" key="2">
    <source>
        <dbReference type="PROSITE" id="PS50967"/>
    </source>
</evidence>
<protein>
    <submittedName>
        <fullName evidence="3">Ribonuclease D</fullName>
    </submittedName>
</protein>
<dbReference type="InterPro" id="IPR051086">
    <property type="entry name" value="RNase_D-like"/>
</dbReference>
<name>K6W647_9MICO</name>
<gene>
    <name evidence="3" type="primary">rnd</name>
    <name evidence="3" type="ORF">AUCHE_05_02070</name>
</gene>
<dbReference type="PANTHER" id="PTHR47649:SF1">
    <property type="entry name" value="RIBONUCLEASE D"/>
    <property type="match status" value="1"/>
</dbReference>
<accession>K6W647</accession>
<dbReference type="InterPro" id="IPR036397">
    <property type="entry name" value="RNaseH_sf"/>
</dbReference>
<dbReference type="SUPFAM" id="SSF47819">
    <property type="entry name" value="HRDC-like"/>
    <property type="match status" value="1"/>
</dbReference>
<dbReference type="InterPro" id="IPR002562">
    <property type="entry name" value="3'-5'_exonuclease_dom"/>
</dbReference>
<dbReference type="GO" id="GO:0000166">
    <property type="term" value="F:nucleotide binding"/>
    <property type="evidence" value="ECO:0007669"/>
    <property type="project" value="InterPro"/>
</dbReference>
<dbReference type="SMART" id="SM00474">
    <property type="entry name" value="35EXOc"/>
    <property type="match status" value="1"/>
</dbReference>